<organism evidence="4 5">
    <name type="scientific">Shewanella litorisediminis</name>
    <dbReference type="NCBI Taxonomy" id="1173586"/>
    <lineage>
        <taxon>Bacteria</taxon>
        <taxon>Pseudomonadati</taxon>
        <taxon>Pseudomonadota</taxon>
        <taxon>Gammaproteobacteria</taxon>
        <taxon>Alteromonadales</taxon>
        <taxon>Shewanellaceae</taxon>
        <taxon>Shewanella</taxon>
    </lineage>
</organism>
<dbReference type="InterPro" id="IPR011250">
    <property type="entry name" value="OMP/PagP_B-barrel"/>
</dbReference>
<protein>
    <submittedName>
        <fullName evidence="4">Porin family protein</fullName>
    </submittedName>
</protein>
<accession>A0ABX7G1B4</accession>
<evidence type="ECO:0000313" key="4">
    <source>
        <dbReference type="EMBL" id="QRH01068.1"/>
    </source>
</evidence>
<dbReference type="RefSeq" id="WP_203324763.1">
    <property type="nucleotide sequence ID" value="NZ_CP069213.1"/>
</dbReference>
<dbReference type="Pfam" id="PF13505">
    <property type="entry name" value="OMP_b-brl"/>
    <property type="match status" value="1"/>
</dbReference>
<gene>
    <name evidence="4" type="ORF">JQC75_14540</name>
</gene>
<proteinExistence type="predicted"/>
<feature type="domain" description="Outer membrane protein beta-barrel" evidence="3">
    <location>
        <begin position="6"/>
        <end position="205"/>
    </location>
</feature>
<evidence type="ECO:0000256" key="2">
    <source>
        <dbReference type="SAM" id="SignalP"/>
    </source>
</evidence>
<dbReference type="Proteomes" id="UP000596252">
    <property type="component" value="Chromosome"/>
</dbReference>
<keyword evidence="1 2" id="KW-0732">Signal</keyword>
<dbReference type="Gene3D" id="2.40.160.20">
    <property type="match status" value="1"/>
</dbReference>
<reference evidence="4 5" key="1">
    <citation type="journal article" date="2012" name="Antonie Van Leeuwenhoek">
        <title>Shewanella litorisediminis sp. nov., a gammaproteobacterium isolated from a tidal flat sediment.</title>
        <authorList>
            <person name="Lee M.H."/>
            <person name="Yoon J.H."/>
        </authorList>
    </citation>
    <scope>NUCLEOTIDE SEQUENCE [LARGE SCALE GENOMIC DNA]</scope>
    <source>
        <strain evidence="4 5">SMK1-12</strain>
    </source>
</reference>
<feature type="signal peptide" evidence="2">
    <location>
        <begin position="1"/>
        <end position="20"/>
    </location>
</feature>
<sequence>MKYPLSLLFAASLSVSPWVAAEVYVTPFAGYSFAASSLDANRDGLETNGSVSAEESSHYGIILGTTTNHPGNMYVLYSSQSTDLKAGGNFSNERITSLKLDYAHVGGSLYFPSGDFLPYVTASMGLTQMRPGDDYSDETRFSLGLGVGAEYRLGEHFSLLADLRAFATFIDSENSLFCDANNCLWRVNADLMWQGQANVGVSFRF</sequence>
<dbReference type="SUPFAM" id="SSF56925">
    <property type="entry name" value="OMPA-like"/>
    <property type="match status" value="1"/>
</dbReference>
<dbReference type="InterPro" id="IPR027385">
    <property type="entry name" value="Beta-barrel_OMP"/>
</dbReference>
<evidence type="ECO:0000256" key="1">
    <source>
        <dbReference type="ARBA" id="ARBA00022729"/>
    </source>
</evidence>
<evidence type="ECO:0000259" key="3">
    <source>
        <dbReference type="Pfam" id="PF13505"/>
    </source>
</evidence>
<evidence type="ECO:0000313" key="5">
    <source>
        <dbReference type="Proteomes" id="UP000596252"/>
    </source>
</evidence>
<dbReference type="EMBL" id="CP069213">
    <property type="protein sequence ID" value="QRH01068.1"/>
    <property type="molecule type" value="Genomic_DNA"/>
</dbReference>
<feature type="chain" id="PRO_5047348814" evidence="2">
    <location>
        <begin position="21"/>
        <end position="205"/>
    </location>
</feature>
<keyword evidence="5" id="KW-1185">Reference proteome</keyword>
<name>A0ABX7G1B4_9GAMM</name>